<proteinExistence type="predicted"/>
<dbReference type="EMBL" id="CP023247">
    <property type="protein sequence ID" value="ASZ50262.1"/>
    <property type="molecule type" value="Genomic_DNA"/>
</dbReference>
<dbReference type="Proteomes" id="UP000191946">
    <property type="component" value="Unassembled WGS sequence"/>
</dbReference>
<dbReference type="AlphaFoldDB" id="A0A249W0L3"/>
<sequence>MATLAEILDNKTDDLNKDLRRAFRPLSAPVDISDTPIEALTILVNLTDRVIEQKDLLDRQKCKDKLRDQKWWANCFRTVKYRQSHNPKFPDIRANGVIRAAPVGHLPSCMLSSSKLPQNSWAYANDSSQMNKSCFLTSEFIWNGDVHCLGQLLTELEHPLWNVLRKLGCYVKTAKYISKELALIPPLEINTSLVRNYLAQISLPNDEDSYISLSPVVSQSMQEDCYQVLSEHYRFSAITRFSRATNMGTLAMSCGGKFKMIRSLPPIEKYQHHHLDSVNWLTKRSVRAIRDYTESSVWVISPNKLALRKKSIIEDIKIMLSQWLRTTPTHEEKLDIRKLTERFNVDLAKTKFANRYAYDPLLTQLIYNCIGSIIHSPPQDSPKYEENDDKYLLLPNLRISGASAMNTSVSIGIPSMMAFYGFVHAFQRNVQTTNPNFKIESFAVCIHNIHVENRGLTREWVPNTKGQITAPATRDDWQCDVAVSLILRCGHYSQLIPRDFIRLLPGRIARGKVTVSISDIKHLGRCLSLADAVKTIPVETGRWLSLNNEVTLNSIQDVIDELKNNKLQTVNCIGYHRLETPCEKRGSLHGYKHAFVETILGIIKFLTISENTNPSQYFWQYHYSKQGPILLPRSVSDETS</sequence>
<dbReference type="InterPro" id="IPR013398">
    <property type="entry name" value="CRISPR-assoc_prot_Csy2"/>
</dbReference>
<reference evidence="1" key="2">
    <citation type="submission" date="2017-09" db="EMBL/GenBank/DDBJ databases">
        <authorList>
            <person name="Ehlers B."/>
            <person name="Leendertz F.H."/>
        </authorList>
    </citation>
    <scope>NUCLEOTIDE SEQUENCE</scope>
    <source>
        <strain evidence="1">MAVP-26</strain>
    </source>
</reference>
<dbReference type="EMBL" id="LHQV01000035">
    <property type="protein sequence ID" value="OQJ95017.1"/>
    <property type="molecule type" value="Genomic_DNA"/>
</dbReference>
<organism evidence="1">
    <name type="scientific">Vibrio parahaemolyticus</name>
    <dbReference type="NCBI Taxonomy" id="670"/>
    <lineage>
        <taxon>Bacteria</taxon>
        <taxon>Pseudomonadati</taxon>
        <taxon>Pseudomonadota</taxon>
        <taxon>Gammaproteobacteria</taxon>
        <taxon>Vibrionales</taxon>
        <taxon>Vibrionaceae</taxon>
        <taxon>Vibrio</taxon>
    </lineage>
</organism>
<reference evidence="2 3" key="1">
    <citation type="submission" date="2015-08" db="EMBL/GenBank/DDBJ databases">
        <title>Draft Genome Sequences of Vibrio parahaemolyticus Strains.</title>
        <authorList>
            <person name="Gonzalez-Escalona N."/>
            <person name="DePaola A."/>
        </authorList>
    </citation>
    <scope>NUCLEOTIDE SEQUENCE [LARGE SCALE GENOMIC DNA]</scope>
    <source>
        <strain evidence="2 3">CFSAN001621</strain>
    </source>
</reference>
<name>A0A249W0L3_VIBPH</name>
<dbReference type="Pfam" id="PF09614">
    <property type="entry name" value="Cas_Csy2"/>
    <property type="match status" value="1"/>
</dbReference>
<protein>
    <submittedName>
        <fullName evidence="1">CRISPR-associated protein Csy2</fullName>
    </submittedName>
</protein>
<keyword evidence="3" id="KW-1185">Reference proteome</keyword>
<dbReference type="RefSeq" id="WP_005499642.1">
    <property type="nucleotide sequence ID" value="NZ_CP023247.2"/>
</dbReference>
<evidence type="ECO:0000313" key="2">
    <source>
        <dbReference type="EMBL" id="OQJ95017.1"/>
    </source>
</evidence>
<evidence type="ECO:0000313" key="3">
    <source>
        <dbReference type="Proteomes" id="UP000191946"/>
    </source>
</evidence>
<gene>
    <name evidence="2" type="ORF">AKG60_27375</name>
    <name evidence="1" type="ORF">YA91_06675</name>
</gene>
<accession>A0A249W0L3</accession>
<evidence type="ECO:0000313" key="1">
    <source>
        <dbReference type="EMBL" id="ASZ50262.1"/>
    </source>
</evidence>